<accession>A0ABW5GQU4</accession>
<protein>
    <submittedName>
        <fullName evidence="2">Nuclear transport factor 2 family protein</fullName>
    </submittedName>
</protein>
<dbReference type="EMBL" id="JBHUKU010000020">
    <property type="protein sequence ID" value="MFD2463159.1"/>
    <property type="molecule type" value="Genomic_DNA"/>
</dbReference>
<feature type="domain" description="SnoaL-like" evidence="1">
    <location>
        <begin position="10"/>
        <end position="120"/>
    </location>
</feature>
<gene>
    <name evidence="2" type="ORF">ACFSYJ_31425</name>
</gene>
<organism evidence="2 3">
    <name type="scientific">Amycolatopsis samaneae</name>
    <dbReference type="NCBI Taxonomy" id="664691"/>
    <lineage>
        <taxon>Bacteria</taxon>
        <taxon>Bacillati</taxon>
        <taxon>Actinomycetota</taxon>
        <taxon>Actinomycetes</taxon>
        <taxon>Pseudonocardiales</taxon>
        <taxon>Pseudonocardiaceae</taxon>
        <taxon>Amycolatopsis</taxon>
    </lineage>
</organism>
<dbReference type="Pfam" id="PF12680">
    <property type="entry name" value="SnoaL_2"/>
    <property type="match status" value="1"/>
</dbReference>
<sequence length="135" mass="14768">MSANAKTALENLYARLGAGDAHGAAALFADDVDWDIPGDTALVPWIGKRRSRAEVLEFFTTLDRDHLDRDWLTAERILGDGDRAVALGDLRSTVRATGKVIETAFATDVTVNADGLITRYVFFEDSWRVADAVRG</sequence>
<comment type="caution">
    <text evidence="2">The sequence shown here is derived from an EMBL/GenBank/DDBJ whole genome shotgun (WGS) entry which is preliminary data.</text>
</comment>
<name>A0ABW5GQU4_9PSEU</name>
<dbReference type="Gene3D" id="3.10.450.50">
    <property type="match status" value="1"/>
</dbReference>
<dbReference type="RefSeq" id="WP_345392252.1">
    <property type="nucleotide sequence ID" value="NZ_BAABHG010000005.1"/>
</dbReference>
<dbReference type="InterPro" id="IPR037401">
    <property type="entry name" value="SnoaL-like"/>
</dbReference>
<evidence type="ECO:0000313" key="3">
    <source>
        <dbReference type="Proteomes" id="UP001597419"/>
    </source>
</evidence>
<evidence type="ECO:0000313" key="2">
    <source>
        <dbReference type="EMBL" id="MFD2463159.1"/>
    </source>
</evidence>
<evidence type="ECO:0000259" key="1">
    <source>
        <dbReference type="Pfam" id="PF12680"/>
    </source>
</evidence>
<reference evidence="3" key="1">
    <citation type="journal article" date="2019" name="Int. J. Syst. Evol. Microbiol.">
        <title>The Global Catalogue of Microorganisms (GCM) 10K type strain sequencing project: providing services to taxonomists for standard genome sequencing and annotation.</title>
        <authorList>
            <consortium name="The Broad Institute Genomics Platform"/>
            <consortium name="The Broad Institute Genome Sequencing Center for Infectious Disease"/>
            <person name="Wu L."/>
            <person name="Ma J."/>
        </authorList>
    </citation>
    <scope>NUCLEOTIDE SEQUENCE [LARGE SCALE GENOMIC DNA]</scope>
    <source>
        <strain evidence="3">CGMCC 4.7643</strain>
    </source>
</reference>
<dbReference type="PANTHER" id="PTHR41252">
    <property type="entry name" value="BLR2505 PROTEIN"/>
    <property type="match status" value="1"/>
</dbReference>
<proteinExistence type="predicted"/>
<dbReference type="InterPro" id="IPR032710">
    <property type="entry name" value="NTF2-like_dom_sf"/>
</dbReference>
<dbReference type="SUPFAM" id="SSF54427">
    <property type="entry name" value="NTF2-like"/>
    <property type="match status" value="1"/>
</dbReference>
<keyword evidence="3" id="KW-1185">Reference proteome</keyword>
<dbReference type="Proteomes" id="UP001597419">
    <property type="component" value="Unassembled WGS sequence"/>
</dbReference>
<dbReference type="PANTHER" id="PTHR41252:SF1">
    <property type="entry name" value="BLR2505 PROTEIN"/>
    <property type="match status" value="1"/>
</dbReference>